<dbReference type="Gene3D" id="1.10.287.1490">
    <property type="match status" value="1"/>
</dbReference>
<evidence type="ECO:0000313" key="6">
    <source>
        <dbReference type="Proteomes" id="UP001217500"/>
    </source>
</evidence>
<protein>
    <submittedName>
        <fullName evidence="5">Peptidoglycan -binding protein</fullName>
    </submittedName>
</protein>
<dbReference type="NCBIfam" id="NF006545">
    <property type="entry name" value="PRK09039.1-4"/>
    <property type="match status" value="1"/>
</dbReference>
<dbReference type="Proteomes" id="UP001217500">
    <property type="component" value="Chromosome"/>
</dbReference>
<keyword evidence="3" id="KW-0812">Transmembrane</keyword>
<evidence type="ECO:0000313" key="5">
    <source>
        <dbReference type="EMBL" id="WCL53924.1"/>
    </source>
</evidence>
<dbReference type="PANTHER" id="PTHR30329">
    <property type="entry name" value="STATOR ELEMENT OF FLAGELLAR MOTOR COMPLEX"/>
    <property type="match status" value="1"/>
</dbReference>
<dbReference type="Gene3D" id="3.30.1330.60">
    <property type="entry name" value="OmpA-like domain"/>
    <property type="match status" value="1"/>
</dbReference>
<keyword evidence="2" id="KW-0175">Coiled coil</keyword>
<feature type="transmembrane region" description="Helical" evidence="3">
    <location>
        <begin position="20"/>
        <end position="45"/>
    </location>
</feature>
<dbReference type="EMBL" id="CP116805">
    <property type="protein sequence ID" value="WCL53924.1"/>
    <property type="molecule type" value="Genomic_DNA"/>
</dbReference>
<evidence type="ECO:0000259" key="4">
    <source>
        <dbReference type="PROSITE" id="PS51123"/>
    </source>
</evidence>
<feature type="coiled-coil region" evidence="2">
    <location>
        <begin position="84"/>
        <end position="188"/>
    </location>
</feature>
<name>A0AAF0BK65_9PROT</name>
<keyword evidence="6" id="KW-1185">Reference proteome</keyword>
<sequence length="364" mass="40368">MIGARRRLGGDSGENVWPGFVDALSTLLLVIIFLLSLFVLAQFFLGQALSGRDKALAELRMQVLELGDLLKMEQQASAALRDSMAELSSSLEAANKDRDALSAELESTKSALASSTARLSELDAAASALGIEAADLKSRYATASEELEREKALSESARRQVETLQRSITALREQLARLEAALQASEERDQRNQAVIVDLGRRLNRALAAKVDELAGYRSEFFGRLKEVLANRPEVRIEGDRFVFASELLFESGSAELGPEGRAEMRKFAETLLTISRELPSDLDWVLRVDGHTDKRPISTARFRNNWELSTARAVSVVEFLVEQGVEPHRLAAAGFGEHHPLDPADNTYAYARNRRIEMRLDQR</sequence>
<proteinExistence type="predicted"/>
<dbReference type="NCBIfam" id="NF006543">
    <property type="entry name" value="PRK09039.1-2"/>
    <property type="match status" value="1"/>
</dbReference>
<dbReference type="SUPFAM" id="SSF103088">
    <property type="entry name" value="OmpA-like"/>
    <property type="match status" value="1"/>
</dbReference>
<dbReference type="AlphaFoldDB" id="A0AAF0BK65"/>
<keyword evidence="1 3" id="KW-0472">Membrane</keyword>
<keyword evidence="3" id="KW-1133">Transmembrane helix</keyword>
<evidence type="ECO:0000256" key="3">
    <source>
        <dbReference type="SAM" id="Phobius"/>
    </source>
</evidence>
<dbReference type="GO" id="GO:0016020">
    <property type="term" value="C:membrane"/>
    <property type="evidence" value="ECO:0007669"/>
    <property type="project" value="UniProtKB-UniRule"/>
</dbReference>
<dbReference type="KEGG" id="gso:PH603_15405"/>
<organism evidence="5 6">
    <name type="scientific">Gimibacter soli</name>
    <dbReference type="NCBI Taxonomy" id="3024400"/>
    <lineage>
        <taxon>Bacteria</taxon>
        <taxon>Pseudomonadati</taxon>
        <taxon>Pseudomonadota</taxon>
        <taxon>Alphaproteobacteria</taxon>
        <taxon>Kordiimonadales</taxon>
        <taxon>Temperatibacteraceae</taxon>
        <taxon>Gimibacter</taxon>
    </lineage>
</organism>
<dbReference type="PANTHER" id="PTHR30329:SF21">
    <property type="entry name" value="LIPOPROTEIN YIAD-RELATED"/>
    <property type="match status" value="1"/>
</dbReference>
<dbReference type="InterPro" id="IPR036737">
    <property type="entry name" value="OmpA-like_sf"/>
</dbReference>
<dbReference type="Pfam" id="PF00691">
    <property type="entry name" value="OmpA"/>
    <property type="match status" value="1"/>
</dbReference>
<feature type="domain" description="OmpA-like" evidence="4">
    <location>
        <begin position="238"/>
        <end position="364"/>
    </location>
</feature>
<dbReference type="PROSITE" id="PS51123">
    <property type="entry name" value="OMPA_2"/>
    <property type="match status" value="1"/>
</dbReference>
<dbReference type="NCBIfam" id="NF006544">
    <property type="entry name" value="PRK09039.1-3"/>
    <property type="match status" value="1"/>
</dbReference>
<evidence type="ECO:0000256" key="1">
    <source>
        <dbReference type="PROSITE-ProRule" id="PRU00473"/>
    </source>
</evidence>
<accession>A0AAF0BK65</accession>
<gene>
    <name evidence="5" type="ORF">PH603_15405</name>
</gene>
<reference evidence="5" key="1">
    <citation type="submission" date="2023-01" db="EMBL/GenBank/DDBJ databases">
        <title>The genome sequence of Kordiimonadaceae bacterium 6D33.</title>
        <authorList>
            <person name="Liu Y."/>
        </authorList>
    </citation>
    <scope>NUCLEOTIDE SEQUENCE</scope>
    <source>
        <strain evidence="5">6D33</strain>
    </source>
</reference>
<dbReference type="InterPro" id="IPR006665">
    <property type="entry name" value="OmpA-like"/>
</dbReference>
<evidence type="ECO:0000256" key="2">
    <source>
        <dbReference type="SAM" id="Coils"/>
    </source>
</evidence>
<dbReference type="CDD" id="cd07185">
    <property type="entry name" value="OmpA_C-like"/>
    <property type="match status" value="1"/>
</dbReference>
<dbReference type="RefSeq" id="WP_289503644.1">
    <property type="nucleotide sequence ID" value="NZ_CP116805.1"/>
</dbReference>
<dbReference type="InterPro" id="IPR050330">
    <property type="entry name" value="Bact_OuterMem_StrucFunc"/>
</dbReference>